<reference evidence="1 2" key="1">
    <citation type="submission" date="2022-11" db="EMBL/GenBank/DDBJ databases">
        <authorList>
            <person name="Caiyu Z."/>
        </authorList>
    </citation>
    <scope>NUCLEOTIDE SEQUENCE [LARGE SCALE GENOMIC DNA]</scope>
    <source>
        <strain evidence="1 2">YR-4</strain>
    </source>
</reference>
<name>A0ABT4BSK3_9FIRM</name>
<sequence length="93" mass="10010">MKRILAGILLLAGGLAAAGRVMRKMGRLSSIRPFGAGFVGVIGDPDRPTASFAAKRAFPLIARDCRIRFFSTAAMLSAIFLGHSHKQKKPRSK</sequence>
<dbReference type="RefSeq" id="WP_268057927.1">
    <property type="nucleotide sequence ID" value="NZ_JAPOHA010000005.1"/>
</dbReference>
<evidence type="ECO:0000313" key="1">
    <source>
        <dbReference type="EMBL" id="MCY1713883.1"/>
    </source>
</evidence>
<proteinExistence type="predicted"/>
<dbReference type="EMBL" id="JAPOHA010000005">
    <property type="protein sequence ID" value="MCY1713883.1"/>
    <property type="molecule type" value="Genomic_DNA"/>
</dbReference>
<accession>A0ABT4BSK3</accession>
<comment type="caution">
    <text evidence="1">The sequence shown here is derived from an EMBL/GenBank/DDBJ whole genome shotgun (WGS) entry which is preliminary data.</text>
</comment>
<gene>
    <name evidence="1" type="ORF">OUY18_06405</name>
</gene>
<dbReference type="Proteomes" id="UP001082703">
    <property type="component" value="Unassembled WGS sequence"/>
</dbReference>
<protein>
    <submittedName>
        <fullName evidence="1">Uncharacterized protein</fullName>
    </submittedName>
</protein>
<organism evidence="1 2">
    <name type="scientific">Caproiciproducens galactitolivorans</name>
    <dbReference type="NCBI Taxonomy" id="642589"/>
    <lineage>
        <taxon>Bacteria</taxon>
        <taxon>Bacillati</taxon>
        <taxon>Bacillota</taxon>
        <taxon>Clostridia</taxon>
        <taxon>Eubacteriales</taxon>
        <taxon>Acutalibacteraceae</taxon>
        <taxon>Caproiciproducens</taxon>
    </lineage>
</organism>
<evidence type="ECO:0000313" key="2">
    <source>
        <dbReference type="Proteomes" id="UP001082703"/>
    </source>
</evidence>
<keyword evidence="2" id="KW-1185">Reference proteome</keyword>